<evidence type="ECO:0000313" key="2">
    <source>
        <dbReference type="EMBL" id="KAE8954461.1"/>
    </source>
</evidence>
<evidence type="ECO:0008006" key="6">
    <source>
        <dbReference type="Google" id="ProtNLM"/>
    </source>
</evidence>
<keyword evidence="4" id="KW-1185">Reference proteome</keyword>
<sequence>MRSSPNAVLSFIFHCMTSFPAALSVHFFCSSRVGRPMQWKPIARRRVDVS</sequence>
<comment type="caution">
    <text evidence="2">The sequence shown here is derived from an EMBL/GenBank/DDBJ whole genome shotgun (WGS) entry which is preliminary data.</text>
</comment>
<dbReference type="EMBL" id="QXFW01009081">
    <property type="protein sequence ID" value="KAE8954461.1"/>
    <property type="molecule type" value="Genomic_DNA"/>
</dbReference>
<name>A0A6A3GCG3_9STRA</name>
<organism evidence="2 5">
    <name type="scientific">Phytophthora fragariae</name>
    <dbReference type="NCBI Taxonomy" id="53985"/>
    <lineage>
        <taxon>Eukaryota</taxon>
        <taxon>Sar</taxon>
        <taxon>Stramenopiles</taxon>
        <taxon>Oomycota</taxon>
        <taxon>Peronosporomycetes</taxon>
        <taxon>Peronosporales</taxon>
        <taxon>Peronosporaceae</taxon>
        <taxon>Phytophthora</taxon>
    </lineage>
</organism>
<evidence type="ECO:0000313" key="5">
    <source>
        <dbReference type="Proteomes" id="UP000460718"/>
    </source>
</evidence>
<dbReference type="AlphaFoldDB" id="A0A6A3GCG3"/>
<feature type="signal peptide" evidence="1">
    <location>
        <begin position="1"/>
        <end position="24"/>
    </location>
</feature>
<dbReference type="Proteomes" id="UP000433483">
    <property type="component" value="Unassembled WGS sequence"/>
</dbReference>
<proteinExistence type="predicted"/>
<gene>
    <name evidence="3" type="ORF">PF005_g32730</name>
    <name evidence="2" type="ORF">PF011_g32094</name>
</gene>
<reference evidence="2 5" key="1">
    <citation type="submission" date="2018-09" db="EMBL/GenBank/DDBJ databases">
        <title>Genomic investigation of the strawberry pathogen Phytophthora fragariae indicates pathogenicity is determined by transcriptional variation in three key races.</title>
        <authorList>
            <person name="Adams T.M."/>
            <person name="Armitage A.D."/>
            <person name="Sobczyk M.K."/>
            <person name="Bates H.J."/>
            <person name="Dunwell J.M."/>
            <person name="Nellist C.F."/>
            <person name="Harrison R.J."/>
        </authorList>
    </citation>
    <scope>NUCLEOTIDE SEQUENCE [LARGE SCALE GENOMIC DNA]</scope>
    <source>
        <strain evidence="3 4">NOV-27</strain>
        <strain evidence="2 5">SCRP245</strain>
    </source>
</reference>
<keyword evidence="1" id="KW-0732">Signal</keyword>
<dbReference type="EMBL" id="QXGB01008622">
    <property type="protein sequence ID" value="KAE9157707.1"/>
    <property type="molecule type" value="Genomic_DNA"/>
</dbReference>
<evidence type="ECO:0000313" key="3">
    <source>
        <dbReference type="EMBL" id="KAE9157707.1"/>
    </source>
</evidence>
<evidence type="ECO:0000256" key="1">
    <source>
        <dbReference type="SAM" id="SignalP"/>
    </source>
</evidence>
<accession>A0A6A3GCG3</accession>
<protein>
    <recommendedName>
        <fullName evidence="6">RxLR effector protein</fullName>
    </recommendedName>
</protein>
<dbReference type="Proteomes" id="UP000460718">
    <property type="component" value="Unassembled WGS sequence"/>
</dbReference>
<evidence type="ECO:0000313" key="4">
    <source>
        <dbReference type="Proteomes" id="UP000433483"/>
    </source>
</evidence>
<feature type="chain" id="PRO_5036163904" description="RxLR effector protein" evidence="1">
    <location>
        <begin position="25"/>
        <end position="50"/>
    </location>
</feature>